<dbReference type="PANTHER" id="PTHR43775:SF37">
    <property type="entry name" value="SI:DKEY-61P9.11"/>
    <property type="match status" value="1"/>
</dbReference>
<dbReference type="InterPro" id="IPR014043">
    <property type="entry name" value="Acyl_transferase_dom"/>
</dbReference>
<dbReference type="InterPro" id="IPR050091">
    <property type="entry name" value="PKS_NRPS_Biosynth_Enz"/>
</dbReference>
<dbReference type="SMART" id="SM00825">
    <property type="entry name" value="PKS_KS"/>
    <property type="match status" value="1"/>
</dbReference>
<organism evidence="9 10">
    <name type="scientific">Pseudomonas sessilinigenes</name>
    <dbReference type="NCBI Taxonomy" id="658629"/>
    <lineage>
        <taxon>Bacteria</taxon>
        <taxon>Pseudomonadati</taxon>
        <taxon>Pseudomonadota</taxon>
        <taxon>Gammaproteobacteria</taxon>
        <taxon>Pseudomonadales</taxon>
        <taxon>Pseudomonadaceae</taxon>
        <taxon>Pseudomonas</taxon>
    </lineage>
</organism>
<evidence type="ECO:0000259" key="6">
    <source>
        <dbReference type="PROSITE" id="PS50075"/>
    </source>
</evidence>
<dbReference type="SMART" id="SM00822">
    <property type="entry name" value="PKS_KR"/>
    <property type="match status" value="1"/>
</dbReference>
<dbReference type="Pfam" id="PF16197">
    <property type="entry name" value="KAsynt_C_assoc"/>
    <property type="match status" value="1"/>
</dbReference>
<dbReference type="Pfam" id="PF00698">
    <property type="entry name" value="Acyl_transf_1"/>
    <property type="match status" value="1"/>
</dbReference>
<keyword evidence="10" id="KW-1185">Reference proteome</keyword>
<feature type="domain" description="PKS/mFAS DH" evidence="8">
    <location>
        <begin position="882"/>
        <end position="1160"/>
    </location>
</feature>
<feature type="region of interest" description="C-terminal hotdog fold" evidence="5">
    <location>
        <begin position="1021"/>
        <end position="1160"/>
    </location>
</feature>
<feature type="active site" description="Proton acceptor; for dehydratase activity" evidence="5">
    <location>
        <position position="915"/>
    </location>
</feature>
<proteinExistence type="inferred from homology"/>
<dbReference type="Gene3D" id="1.10.1200.10">
    <property type="entry name" value="ACP-like"/>
    <property type="match status" value="1"/>
</dbReference>
<dbReference type="Gene3D" id="3.40.47.10">
    <property type="match status" value="1"/>
</dbReference>
<dbReference type="InterPro" id="IPR014031">
    <property type="entry name" value="Ketoacyl_synth_C"/>
</dbReference>
<dbReference type="Pfam" id="PF00550">
    <property type="entry name" value="PP-binding"/>
    <property type="match status" value="1"/>
</dbReference>
<dbReference type="InterPro" id="IPR016035">
    <property type="entry name" value="Acyl_Trfase/lysoPLipase"/>
</dbReference>
<dbReference type="InterPro" id="IPR020806">
    <property type="entry name" value="PKS_PP-bd"/>
</dbReference>
<gene>
    <name evidence="9" type="ORF">KSS89_16010</name>
</gene>
<evidence type="ECO:0000259" key="8">
    <source>
        <dbReference type="PROSITE" id="PS52019"/>
    </source>
</evidence>
<feature type="domain" description="Ketosynthase family 3 (KS3)" evidence="7">
    <location>
        <begin position="1"/>
        <end position="417"/>
    </location>
</feature>
<sequence>MSCRLAPQLSSLEHYWEFLVQERCAVREIPNGRWDDYESSSPQVAATLRKATRLGCFMEHIDRFDPEFFGISPREAESLDPQQRMILELTWEALEHSGIRPSTIRGSETGVFAAGNSFDYGHRMFSDLCHIEPWALNGGMLFGIANRVSYLFDLHGPSLVVDTACAGSLTAVHLACQSLLDQSTPLAVVAGINLMSFPGMTLALDAMGATAADGHCKSFDNAANGYGRGEGAGVLILKRYSDAVRDQDRVLALIRGSGVFQDGRTAGMMAPNGEAQELMLRQVYRQAGIACESVQYVEAHGTGTRLGDKAELTAIARVFGAGRRPENRCLVGSVKPNIGHLEAGAGMAGLIKTVLALDHGQIPRSLYDTLTGEIDWEDSGLQIVSRLQDWPVSQGPRRAGVSCFGVGGTIAHVIVEAPPTASQASSTAVCPGDLLFPLSGHSQESLKHNAARLADWLQAHPEVALEDVGYSLSRRRDHLQHRGTVVAATRPELIETLRAAAQGSDSERWYPGPGNQAEGLGPVFVFSGHGAQWNGMCRELLESEPIFAAELDALAAIFIDELGYSPRQALEQGDFSSIERTQAMTFAIQVALAALWRSKGVEPQAVIGYSIGEIAASVVAGALDKQSAARFACRRAAIYQRLSGQGAMLLVDLPFAQAKERLAASVKVVAAIAASPSSTVISGDAMEVERIAGEWAEAGIVPRRVATDVAFHSPHIDRVVADIRQAASELRCQPPRLPMYNSTLLDSRAEAVRDAAFWAANSRDPVLFEQAVTAALEDGYTRFLEVSSKPIVSHSLRETADLRGDEEVLICPTLREGRAERREILGSLARLHGQGTSVAWERQYPQGVLLDVPGMGWNHRRYWTRAQPVRSSIGKGHDALQHSLLGSHERIHSAPVSDVWRTRLDFDSRPYPGSHPICDVEILPAAVLLNTFMQAGVVNACLPSLNNVVLRTPVAVEGSRDVQIVRQGKEIRLSSRLDDGSAPTQQERELDWVTHTTATLERAEQRHGIAPGYREWLAQCPEHLDWATVEPLYRNRGIGGYGFSWSIRTMHRGAGKIVALIEAGASHDQPASWAVALDAALTVIPLLLPDDAVLRMPAAIARICARHDAPQGFTLFADLVHQESVTEGYITNLVIVDEQGDVAARIEGLVFMTVDRQEELASLNEPTVFIEEWEPCLLPRREVAAPQLVLIGDHNSLSCRVSAGLDRAAIAHRLVQDLDEIILDEQATILVVLGMPPQDGEDLATSVERNVWRLLHSAQVAARQADRLPALGMACVTFGVRAMDERATLGQSALWGASRIVAGEHPELWSGLIDIDPGALDLDSTFSHLLDALGRGAEDVIAIEADAVAVLRLKEAPVQKASLEQAMQCSADATYAITGGLGALGLEAAQHLVNLGARRLLLIGRQALPAREHWPLVQAPSLRSAIDRVQTLELQGVTVMSLALDIADEEAVAQALSGSALGLPPIRGIVHAAGVFNGQMIQQLERKVLQETLKAKVQGTLVLEKLFPPGSLEFLVLFSSSGQLARLSGQAAYAAANGFMDGFAKYRGQIDGHRTLSLAWMAWDRLGMSRNIAATLQEARANGLDLLSVANALAAWQAASASQAPYVAVFRLHRGQESGPPLPLLSNLLDIQENNAAQQITSDPWAQVPSEQLTQWLIDDIQALIAAELRCAPTDISPRRSLVEKGMDSLITVALRIRLKKRYRIDIPPTLIWNHPTVQAIAHYVRGQLG</sequence>
<evidence type="ECO:0000256" key="1">
    <source>
        <dbReference type="ARBA" id="ARBA00006484"/>
    </source>
</evidence>
<dbReference type="InterPro" id="IPR057326">
    <property type="entry name" value="KR_dom"/>
</dbReference>
<dbReference type="Gene3D" id="3.40.366.10">
    <property type="entry name" value="Malonyl-Coenzyme A Acyl Carrier Protein, domain 2"/>
    <property type="match status" value="1"/>
</dbReference>
<dbReference type="InterPro" id="IPR016039">
    <property type="entry name" value="Thiolase-like"/>
</dbReference>
<dbReference type="InterPro" id="IPR020841">
    <property type="entry name" value="PKS_Beta-ketoAc_synthase_dom"/>
</dbReference>
<dbReference type="InterPro" id="IPR042104">
    <property type="entry name" value="PKS_dehydratase_sf"/>
</dbReference>
<dbReference type="Proteomes" id="UP000693952">
    <property type="component" value="Chromosome"/>
</dbReference>
<reference evidence="9" key="1">
    <citation type="submission" date="2021-06" db="EMBL/GenBank/DDBJ databases">
        <title>Updating the genus Pseudomonas: Description of 43 new species and partition of the Pseudomonas putida group.</title>
        <authorList>
            <person name="Girard L."/>
            <person name="Lood C."/>
            <person name="Vandamme P."/>
            <person name="Rokni-Zadeh H."/>
            <person name="van Noort V."/>
            <person name="Hofte M."/>
            <person name="Lavigne R."/>
            <person name="De Mot R."/>
        </authorList>
    </citation>
    <scope>NUCLEOTIDE SEQUENCE</scope>
    <source>
        <strain evidence="9">CMR12a</strain>
    </source>
</reference>
<dbReference type="InterPro" id="IPR036291">
    <property type="entry name" value="NAD(P)-bd_dom_sf"/>
</dbReference>
<dbReference type="EMBL" id="CP077074">
    <property type="protein sequence ID" value="QXH37801.1"/>
    <property type="molecule type" value="Genomic_DNA"/>
</dbReference>
<dbReference type="InterPro" id="IPR001227">
    <property type="entry name" value="Ac_transferase_dom_sf"/>
</dbReference>
<feature type="region of interest" description="N-terminal hotdog fold" evidence="5">
    <location>
        <begin position="882"/>
        <end position="1007"/>
    </location>
</feature>
<dbReference type="SMART" id="SM00827">
    <property type="entry name" value="PKS_AT"/>
    <property type="match status" value="1"/>
</dbReference>
<dbReference type="SUPFAM" id="SSF47336">
    <property type="entry name" value="ACP-like"/>
    <property type="match status" value="1"/>
</dbReference>
<feature type="active site" description="Proton donor; for dehydratase activity" evidence="5">
    <location>
        <position position="1078"/>
    </location>
</feature>
<dbReference type="SMART" id="SM01294">
    <property type="entry name" value="PKS_PP_betabranch"/>
    <property type="match status" value="1"/>
</dbReference>
<evidence type="ECO:0000256" key="5">
    <source>
        <dbReference type="PROSITE-ProRule" id="PRU01363"/>
    </source>
</evidence>
<dbReference type="Pfam" id="PF14765">
    <property type="entry name" value="PS-DH"/>
    <property type="match status" value="1"/>
</dbReference>
<dbReference type="SMART" id="SM00823">
    <property type="entry name" value="PKS_PP"/>
    <property type="match status" value="1"/>
</dbReference>
<evidence type="ECO:0000259" key="7">
    <source>
        <dbReference type="PROSITE" id="PS52004"/>
    </source>
</evidence>
<feature type="domain" description="Carrier" evidence="6">
    <location>
        <begin position="1648"/>
        <end position="1729"/>
    </location>
</feature>
<keyword evidence="2" id="KW-0596">Phosphopantetheine</keyword>
<dbReference type="PROSITE" id="PS52004">
    <property type="entry name" value="KS3_2"/>
    <property type="match status" value="1"/>
</dbReference>
<dbReference type="InterPro" id="IPR036736">
    <property type="entry name" value="ACP-like_sf"/>
</dbReference>
<dbReference type="SUPFAM" id="SSF51735">
    <property type="entry name" value="NAD(P)-binding Rossmann-fold domains"/>
    <property type="match status" value="2"/>
</dbReference>
<accession>A0ABX8ML78</accession>
<dbReference type="InterPro" id="IPR020807">
    <property type="entry name" value="PKS_DH"/>
</dbReference>
<dbReference type="InterPro" id="IPR009081">
    <property type="entry name" value="PP-bd_ACP"/>
</dbReference>
<dbReference type="Gene3D" id="3.30.70.3290">
    <property type="match status" value="1"/>
</dbReference>
<comment type="similarity">
    <text evidence="1">Belongs to the short-chain dehydrogenases/reductases (SDR) family.</text>
</comment>
<evidence type="ECO:0000313" key="9">
    <source>
        <dbReference type="EMBL" id="QXH37801.1"/>
    </source>
</evidence>
<dbReference type="InterPro" id="IPR014030">
    <property type="entry name" value="Ketoacyl_synth_N"/>
</dbReference>
<dbReference type="PROSITE" id="PS52019">
    <property type="entry name" value="PKS_MFAS_DH"/>
    <property type="match status" value="1"/>
</dbReference>
<dbReference type="SUPFAM" id="SSF53901">
    <property type="entry name" value="Thiolase-like"/>
    <property type="match status" value="1"/>
</dbReference>
<dbReference type="InterPro" id="IPR032821">
    <property type="entry name" value="PKS_assoc"/>
</dbReference>
<evidence type="ECO:0000256" key="2">
    <source>
        <dbReference type="ARBA" id="ARBA00022450"/>
    </source>
</evidence>
<dbReference type="SMART" id="SM00826">
    <property type="entry name" value="PKS_DH"/>
    <property type="match status" value="1"/>
</dbReference>
<dbReference type="Gene3D" id="3.10.129.110">
    <property type="entry name" value="Polyketide synthase dehydratase"/>
    <property type="match status" value="1"/>
</dbReference>
<dbReference type="PROSITE" id="PS50075">
    <property type="entry name" value="CARRIER"/>
    <property type="match status" value="1"/>
</dbReference>
<dbReference type="Pfam" id="PF08659">
    <property type="entry name" value="KR"/>
    <property type="match status" value="1"/>
</dbReference>
<dbReference type="Pfam" id="PF02801">
    <property type="entry name" value="Ketoacyl-synt_C"/>
    <property type="match status" value="1"/>
</dbReference>
<name>A0ABX8ML78_9PSED</name>
<dbReference type="SUPFAM" id="SSF55048">
    <property type="entry name" value="Probable ACP-binding domain of malonyl-CoA ACP transacylase"/>
    <property type="match status" value="1"/>
</dbReference>
<dbReference type="InterPro" id="IPR049900">
    <property type="entry name" value="PKS_mFAS_DH"/>
</dbReference>
<evidence type="ECO:0000256" key="4">
    <source>
        <dbReference type="ARBA" id="ARBA00022679"/>
    </source>
</evidence>
<dbReference type="PANTHER" id="PTHR43775">
    <property type="entry name" value="FATTY ACID SYNTHASE"/>
    <property type="match status" value="1"/>
</dbReference>
<dbReference type="SUPFAM" id="SSF52151">
    <property type="entry name" value="FabD/lysophospholipase-like"/>
    <property type="match status" value="1"/>
</dbReference>
<dbReference type="InterPro" id="IPR049551">
    <property type="entry name" value="PKS_DH_C"/>
</dbReference>
<dbReference type="InterPro" id="IPR013968">
    <property type="entry name" value="PKS_KR"/>
</dbReference>
<keyword evidence="4" id="KW-0808">Transferase</keyword>
<dbReference type="CDD" id="cd00833">
    <property type="entry name" value="PKS"/>
    <property type="match status" value="1"/>
</dbReference>
<protein>
    <submittedName>
        <fullName evidence="9">SDR family NAD(P)-dependent oxidoreductase</fullName>
    </submittedName>
</protein>
<dbReference type="InterPro" id="IPR016036">
    <property type="entry name" value="Malonyl_transacylase_ACP-bd"/>
</dbReference>
<evidence type="ECO:0000256" key="3">
    <source>
        <dbReference type="ARBA" id="ARBA00022553"/>
    </source>
</evidence>
<keyword evidence="3" id="KW-0597">Phosphoprotein</keyword>
<evidence type="ECO:0000313" key="10">
    <source>
        <dbReference type="Proteomes" id="UP000693952"/>
    </source>
</evidence>
<dbReference type="Gene3D" id="3.40.50.720">
    <property type="entry name" value="NAD(P)-binding Rossmann-like Domain"/>
    <property type="match status" value="1"/>
</dbReference>
<dbReference type="Pfam" id="PF00109">
    <property type="entry name" value="ketoacyl-synt"/>
    <property type="match status" value="1"/>
</dbReference>